<evidence type="ECO:0000256" key="1">
    <source>
        <dbReference type="ARBA" id="ARBA00005485"/>
    </source>
</evidence>
<keyword evidence="2 3" id="KW-0175">Coiled coil</keyword>
<dbReference type="GO" id="GO:0009903">
    <property type="term" value="P:chloroplast avoidance movement"/>
    <property type="evidence" value="ECO:0007669"/>
    <property type="project" value="TreeGrafter"/>
</dbReference>
<accession>A0A843U259</accession>
<reference evidence="4" key="1">
    <citation type="submission" date="2017-07" db="EMBL/GenBank/DDBJ databases">
        <title>Taro Niue Genome Assembly and Annotation.</title>
        <authorList>
            <person name="Atibalentja N."/>
            <person name="Keating K."/>
            <person name="Fields C.J."/>
        </authorList>
    </citation>
    <scope>NUCLEOTIDE SEQUENCE</scope>
    <source>
        <strain evidence="4">Niue_2</strain>
        <tissue evidence="4">Leaf</tissue>
    </source>
</reference>
<dbReference type="PANTHER" id="PTHR32054:SF9">
    <property type="entry name" value="OS04G0116200 PROTEIN"/>
    <property type="match status" value="1"/>
</dbReference>
<sequence>MESEDGEVILVGRAEIDTRPPFRSVKEAIVLFGERVLASEVYTNKLNEMRAAASNSEHGLSDLGSVSTELEETKQTLERAKEDNLVMANCLYSLREELQKTQEELQQLKTRESGKRVDESQLEDLKFVENATDVATEAAVACNSWRPELQRRRYVKFANPPTLAQVIITPETPQVLERTFSVDSVAAPSTAKTKKKKKKPLMHLLAGIFSKKKGHQEVVASPKARAQ</sequence>
<dbReference type="AlphaFoldDB" id="A0A843U259"/>
<evidence type="ECO:0000256" key="2">
    <source>
        <dbReference type="ARBA" id="ARBA00023054"/>
    </source>
</evidence>
<comment type="caution">
    <text evidence="4">The sequence shown here is derived from an EMBL/GenBank/DDBJ whole genome shotgun (WGS) entry which is preliminary data.</text>
</comment>
<evidence type="ECO:0000256" key="3">
    <source>
        <dbReference type="SAM" id="Coils"/>
    </source>
</evidence>
<keyword evidence="5" id="KW-1185">Reference proteome</keyword>
<name>A0A843U259_COLES</name>
<feature type="coiled-coil region" evidence="3">
    <location>
        <begin position="63"/>
        <end position="111"/>
    </location>
</feature>
<evidence type="ECO:0000313" key="4">
    <source>
        <dbReference type="EMBL" id="MQL76406.1"/>
    </source>
</evidence>
<dbReference type="EMBL" id="NMUH01000296">
    <property type="protein sequence ID" value="MQL76406.1"/>
    <property type="molecule type" value="Genomic_DNA"/>
</dbReference>
<evidence type="ECO:0008006" key="6">
    <source>
        <dbReference type="Google" id="ProtNLM"/>
    </source>
</evidence>
<gene>
    <name evidence="4" type="ORF">Taro_008801</name>
</gene>
<proteinExistence type="inferred from homology"/>
<dbReference type="OrthoDB" id="4585693at2759"/>
<dbReference type="GO" id="GO:0005829">
    <property type="term" value="C:cytosol"/>
    <property type="evidence" value="ECO:0007669"/>
    <property type="project" value="TreeGrafter"/>
</dbReference>
<protein>
    <recommendedName>
        <fullName evidence="6">WEB family protein</fullName>
    </recommendedName>
</protein>
<dbReference type="PANTHER" id="PTHR32054">
    <property type="entry name" value="HEAVY CHAIN, PUTATIVE, EXPRESSED-RELATED-RELATED"/>
    <property type="match status" value="1"/>
</dbReference>
<organism evidence="4 5">
    <name type="scientific">Colocasia esculenta</name>
    <name type="common">Wild taro</name>
    <name type="synonym">Arum esculentum</name>
    <dbReference type="NCBI Taxonomy" id="4460"/>
    <lineage>
        <taxon>Eukaryota</taxon>
        <taxon>Viridiplantae</taxon>
        <taxon>Streptophyta</taxon>
        <taxon>Embryophyta</taxon>
        <taxon>Tracheophyta</taxon>
        <taxon>Spermatophyta</taxon>
        <taxon>Magnoliopsida</taxon>
        <taxon>Liliopsida</taxon>
        <taxon>Araceae</taxon>
        <taxon>Aroideae</taxon>
        <taxon>Colocasieae</taxon>
        <taxon>Colocasia</taxon>
    </lineage>
</organism>
<evidence type="ECO:0000313" key="5">
    <source>
        <dbReference type="Proteomes" id="UP000652761"/>
    </source>
</evidence>
<dbReference type="Proteomes" id="UP000652761">
    <property type="component" value="Unassembled WGS sequence"/>
</dbReference>
<comment type="similarity">
    <text evidence="1">Belongs to the WEB family.</text>
</comment>
<dbReference type="GO" id="GO:0009904">
    <property type="term" value="P:chloroplast accumulation movement"/>
    <property type="evidence" value="ECO:0007669"/>
    <property type="project" value="TreeGrafter"/>
</dbReference>